<dbReference type="STRING" id="593907.Celgi_0382"/>
<protein>
    <recommendedName>
        <fullName evidence="1">Glycoside-hydrolase family GH114 TIM-barrel domain-containing protein</fullName>
    </recommendedName>
</protein>
<dbReference type="OrthoDB" id="319933at2"/>
<dbReference type="Proteomes" id="UP000000485">
    <property type="component" value="Chromosome"/>
</dbReference>
<dbReference type="InterPro" id="IPR013785">
    <property type="entry name" value="Aldolase_TIM"/>
</dbReference>
<keyword evidence="3" id="KW-1185">Reference proteome</keyword>
<dbReference type="Gene3D" id="3.20.20.70">
    <property type="entry name" value="Aldolase class I"/>
    <property type="match status" value="1"/>
</dbReference>
<name>F8A4T8_CELGA</name>
<reference evidence="3" key="1">
    <citation type="submission" date="2011-04" db="EMBL/GenBank/DDBJ databases">
        <title>Complete sequence of Cellvibrio gilvus ATCC 13127.</title>
        <authorList>
            <person name="Lucas S."/>
            <person name="Han J."/>
            <person name="Lapidus A."/>
            <person name="Cheng J.-F."/>
            <person name="Goodwin L."/>
            <person name="Pitluck S."/>
            <person name="Peters L."/>
            <person name="Munk A."/>
            <person name="Detter J.C."/>
            <person name="Han C."/>
            <person name="Tapia R."/>
            <person name="Land M."/>
            <person name="Hauser L."/>
            <person name="Kyrpides N."/>
            <person name="Ivanova N."/>
            <person name="Ovchinnikova G."/>
            <person name="Pagani I."/>
            <person name="Mead D."/>
            <person name="Brumm P."/>
            <person name="Woyke T."/>
        </authorList>
    </citation>
    <scope>NUCLEOTIDE SEQUENCE [LARGE SCALE GENOMIC DNA]</scope>
    <source>
        <strain evidence="3">ATCC 13127 / NRRL B-14078</strain>
    </source>
</reference>
<proteinExistence type="predicted"/>
<dbReference type="SUPFAM" id="SSF51445">
    <property type="entry name" value="(Trans)glycosidases"/>
    <property type="match status" value="1"/>
</dbReference>
<accession>F8A4T8</accession>
<dbReference type="InterPro" id="IPR004352">
    <property type="entry name" value="GH114_TIM-barrel"/>
</dbReference>
<dbReference type="InterPro" id="IPR017853">
    <property type="entry name" value="GH"/>
</dbReference>
<feature type="domain" description="Glycoside-hydrolase family GH114 TIM-barrel" evidence="1">
    <location>
        <begin position="73"/>
        <end position="289"/>
    </location>
</feature>
<evidence type="ECO:0000313" key="2">
    <source>
        <dbReference type="EMBL" id="AEI10904.1"/>
    </source>
</evidence>
<dbReference type="eggNOG" id="COG3868">
    <property type="taxonomic scope" value="Bacteria"/>
</dbReference>
<dbReference type="PANTHER" id="PTHR35273">
    <property type="entry name" value="ALPHA-1,4 POLYGALACTOSAMINIDASE, PUTATIVE (AFU_ORTHOLOGUE AFUA_3G07890)-RELATED"/>
    <property type="match status" value="1"/>
</dbReference>
<dbReference type="RefSeq" id="WP_013882429.1">
    <property type="nucleotide sequence ID" value="NC_015671.1"/>
</dbReference>
<dbReference type="KEGG" id="cga:Celgi_0382"/>
<dbReference type="EMBL" id="CP002665">
    <property type="protein sequence ID" value="AEI10904.1"/>
    <property type="molecule type" value="Genomic_DNA"/>
</dbReference>
<evidence type="ECO:0000313" key="3">
    <source>
        <dbReference type="Proteomes" id="UP000000485"/>
    </source>
</evidence>
<dbReference type="Pfam" id="PF03537">
    <property type="entry name" value="Glyco_hydro_114"/>
    <property type="match status" value="1"/>
</dbReference>
<sequence length="310" mass="33337" precursor="true">MQRTAFIAHVRGRTYRWVAVAAALTGLGLAPVPAWPAYATVTDQLVPVSNARSSSPAGTGRHPGAPPAGAVVDYQLSWGYKPAAGIGGVVRDVSDKPAPGLWSGCYVNGFQTQPGDRTMWLTRHPELVLRDRSGKVVTDPGWPDEMLLDTRTATKRAAIAKVVGASIRTCAKKGFDAVELDNLNSWTRSKGRLTAAGAVDLAARYVTIGHRAGLAVAQKNGSELGTRGRDTAGFDFAIAEECVRYDECRAYTSVYGTAVLDVEYDRRRWPAVCSDRQRPSSTVLRDNALRTPRQAGYVFAACPSKVTTGR</sequence>
<evidence type="ECO:0000259" key="1">
    <source>
        <dbReference type="Pfam" id="PF03537"/>
    </source>
</evidence>
<gene>
    <name evidence="2" type="ordered locus">Celgi_0382</name>
</gene>
<organism evidence="2 3">
    <name type="scientific">Cellulomonas gilvus (strain ATCC 13127 / NRRL B-14078)</name>
    <name type="common">Cellvibrio gilvus</name>
    <dbReference type="NCBI Taxonomy" id="593907"/>
    <lineage>
        <taxon>Bacteria</taxon>
        <taxon>Bacillati</taxon>
        <taxon>Actinomycetota</taxon>
        <taxon>Actinomycetes</taxon>
        <taxon>Micrococcales</taxon>
        <taxon>Cellulomonadaceae</taxon>
        <taxon>Cellulomonas</taxon>
    </lineage>
</organism>
<dbReference type="AlphaFoldDB" id="F8A4T8"/>
<dbReference type="PANTHER" id="PTHR35273:SF2">
    <property type="entry name" value="ALPHA-GALACTOSIDASE"/>
    <property type="match status" value="1"/>
</dbReference>
<dbReference type="HOGENOM" id="CLU_051214_2_0_11"/>